<reference evidence="2 3" key="1">
    <citation type="submission" date="2015-12" db="EMBL/GenBank/DDBJ databases">
        <title>Bacillus cereus Group isolate.</title>
        <authorList>
            <person name="Kovac J."/>
        </authorList>
    </citation>
    <scope>NUCLEOTIDE SEQUENCE [LARGE SCALE GENOMIC DNA]</scope>
    <source>
        <strain evidence="2 3">FSL W8-0275</strain>
    </source>
</reference>
<dbReference type="RefSeq" id="WP_017561919.1">
    <property type="nucleotide sequence ID" value="NZ_JYPL01000066.1"/>
</dbReference>
<proteinExistence type="predicted"/>
<sequence>MLTIQNYIMNFIINILIKKEGWIFVNIKTVEDAINFHGEKFAKFGQGESYVRNCVERIVPLYQNYFSQEELAKFVSRAIVDTTGWLHLPNNLVSLLEQAREQQDEDELLRQQIQKRRIEEQALKYVQDFREGKRG</sequence>
<dbReference type="AlphaFoldDB" id="A0A150B1C2"/>
<evidence type="ECO:0000256" key="1">
    <source>
        <dbReference type="SAM" id="Coils"/>
    </source>
</evidence>
<dbReference type="Proteomes" id="UP000075591">
    <property type="component" value="Unassembled WGS sequence"/>
</dbReference>
<evidence type="ECO:0000313" key="3">
    <source>
        <dbReference type="Proteomes" id="UP000075591"/>
    </source>
</evidence>
<gene>
    <name evidence="2" type="ORF">AT274_12750</name>
</gene>
<comment type="caution">
    <text evidence="2">The sequence shown here is derived from an EMBL/GenBank/DDBJ whole genome shotgun (WGS) entry which is preliminary data.</text>
</comment>
<feature type="coiled-coil region" evidence="1">
    <location>
        <begin position="92"/>
        <end position="121"/>
    </location>
</feature>
<name>A0A150B1C2_BACCE</name>
<protein>
    <submittedName>
        <fullName evidence="2">Uncharacterized protein</fullName>
    </submittedName>
</protein>
<organism evidence="2 3">
    <name type="scientific">Bacillus cereus</name>
    <dbReference type="NCBI Taxonomy" id="1396"/>
    <lineage>
        <taxon>Bacteria</taxon>
        <taxon>Bacillati</taxon>
        <taxon>Bacillota</taxon>
        <taxon>Bacilli</taxon>
        <taxon>Bacillales</taxon>
        <taxon>Bacillaceae</taxon>
        <taxon>Bacillus</taxon>
        <taxon>Bacillus cereus group</taxon>
    </lineage>
</organism>
<evidence type="ECO:0000313" key="2">
    <source>
        <dbReference type="EMBL" id="KXX93760.1"/>
    </source>
</evidence>
<keyword evidence="1" id="KW-0175">Coiled coil</keyword>
<accession>A0A150B1C2</accession>
<dbReference type="EMBL" id="LOMT01000106">
    <property type="protein sequence ID" value="KXX93760.1"/>
    <property type="molecule type" value="Genomic_DNA"/>
</dbReference>